<name>A0A5E4QDA1_9NEOP</name>
<reference evidence="1 2" key="1">
    <citation type="submission" date="2017-07" db="EMBL/GenBank/DDBJ databases">
        <authorList>
            <person name="Talla V."/>
            <person name="Backstrom N."/>
        </authorList>
    </citation>
    <scope>NUCLEOTIDE SEQUENCE [LARGE SCALE GENOMIC DNA]</scope>
</reference>
<gene>
    <name evidence="1" type="ORF">LSINAPIS_LOCUS7013</name>
</gene>
<dbReference type="Proteomes" id="UP000324832">
    <property type="component" value="Unassembled WGS sequence"/>
</dbReference>
<proteinExistence type="predicted"/>
<protein>
    <submittedName>
        <fullName evidence="1">Uncharacterized protein</fullName>
    </submittedName>
</protein>
<organism evidence="1 2">
    <name type="scientific">Leptidea sinapis</name>
    <dbReference type="NCBI Taxonomy" id="189913"/>
    <lineage>
        <taxon>Eukaryota</taxon>
        <taxon>Metazoa</taxon>
        <taxon>Ecdysozoa</taxon>
        <taxon>Arthropoda</taxon>
        <taxon>Hexapoda</taxon>
        <taxon>Insecta</taxon>
        <taxon>Pterygota</taxon>
        <taxon>Neoptera</taxon>
        <taxon>Endopterygota</taxon>
        <taxon>Lepidoptera</taxon>
        <taxon>Glossata</taxon>
        <taxon>Ditrysia</taxon>
        <taxon>Papilionoidea</taxon>
        <taxon>Pieridae</taxon>
        <taxon>Dismorphiinae</taxon>
        <taxon>Leptidea</taxon>
    </lineage>
</organism>
<evidence type="ECO:0000313" key="1">
    <source>
        <dbReference type="EMBL" id="VVC95261.1"/>
    </source>
</evidence>
<sequence length="66" mass="7493">MVSRAIADVHRRPIVRWRETKATRITQLNSATCEKWACLTTGSTCALCIYVLVMSTQPLIWCLVEP</sequence>
<keyword evidence="2" id="KW-1185">Reference proteome</keyword>
<accession>A0A5E4QDA1</accession>
<evidence type="ECO:0000313" key="2">
    <source>
        <dbReference type="Proteomes" id="UP000324832"/>
    </source>
</evidence>
<dbReference type="AlphaFoldDB" id="A0A5E4QDA1"/>
<dbReference type="EMBL" id="FZQP02002227">
    <property type="protein sequence ID" value="VVC95261.1"/>
    <property type="molecule type" value="Genomic_DNA"/>
</dbReference>